<protein>
    <submittedName>
        <fullName evidence="1">Uncharacterized protein</fullName>
    </submittedName>
</protein>
<reference evidence="1" key="2">
    <citation type="submission" date="2022-01" db="EMBL/GenBank/DDBJ databases">
        <authorList>
            <person name="Yamashiro T."/>
            <person name="Shiraishi A."/>
            <person name="Satake H."/>
            <person name="Nakayama K."/>
        </authorList>
    </citation>
    <scope>NUCLEOTIDE SEQUENCE</scope>
</reference>
<comment type="caution">
    <text evidence="1">The sequence shown here is derived from an EMBL/GenBank/DDBJ whole genome shotgun (WGS) entry which is preliminary data.</text>
</comment>
<keyword evidence="2" id="KW-1185">Reference proteome</keyword>
<accession>A0ABQ5AX45</accession>
<evidence type="ECO:0000313" key="2">
    <source>
        <dbReference type="Proteomes" id="UP001151760"/>
    </source>
</evidence>
<evidence type="ECO:0000313" key="1">
    <source>
        <dbReference type="EMBL" id="GJT06377.1"/>
    </source>
</evidence>
<sequence length="167" mass="18562">DKLYPSSSSSTQIFDDPNIPALKALRVVDQTKQIMPVDFAEPRAGTLENLLFLWLLFAKCRSTILGCGMAGTSPCVAGKIVRKELAESLRDGDVMPARKQYRLELGISDGTSYVVVVMFDETTSEFVKAQPTHLRKPTKRHELKDSDADSLLVRAEENKKQCVSKSE</sequence>
<gene>
    <name evidence="1" type="ORF">Tco_0840839</name>
</gene>
<feature type="non-terminal residue" evidence="1">
    <location>
        <position position="1"/>
    </location>
</feature>
<organism evidence="1 2">
    <name type="scientific">Tanacetum coccineum</name>
    <dbReference type="NCBI Taxonomy" id="301880"/>
    <lineage>
        <taxon>Eukaryota</taxon>
        <taxon>Viridiplantae</taxon>
        <taxon>Streptophyta</taxon>
        <taxon>Embryophyta</taxon>
        <taxon>Tracheophyta</taxon>
        <taxon>Spermatophyta</taxon>
        <taxon>Magnoliopsida</taxon>
        <taxon>eudicotyledons</taxon>
        <taxon>Gunneridae</taxon>
        <taxon>Pentapetalae</taxon>
        <taxon>asterids</taxon>
        <taxon>campanulids</taxon>
        <taxon>Asterales</taxon>
        <taxon>Asteraceae</taxon>
        <taxon>Asteroideae</taxon>
        <taxon>Anthemideae</taxon>
        <taxon>Anthemidinae</taxon>
        <taxon>Tanacetum</taxon>
    </lineage>
</organism>
<reference evidence="1" key="1">
    <citation type="journal article" date="2022" name="Int. J. Mol. Sci.">
        <title>Draft Genome of Tanacetum Coccineum: Genomic Comparison of Closely Related Tanacetum-Family Plants.</title>
        <authorList>
            <person name="Yamashiro T."/>
            <person name="Shiraishi A."/>
            <person name="Nakayama K."/>
            <person name="Satake H."/>
        </authorList>
    </citation>
    <scope>NUCLEOTIDE SEQUENCE</scope>
</reference>
<dbReference type="Proteomes" id="UP001151760">
    <property type="component" value="Unassembled WGS sequence"/>
</dbReference>
<name>A0ABQ5AX45_9ASTR</name>
<proteinExistence type="predicted"/>
<dbReference type="EMBL" id="BQNB010012664">
    <property type="protein sequence ID" value="GJT06377.1"/>
    <property type="molecule type" value="Genomic_DNA"/>
</dbReference>